<evidence type="ECO:0000256" key="6">
    <source>
        <dbReference type="SAM" id="MobiDB-lite"/>
    </source>
</evidence>
<evidence type="ECO:0000256" key="5">
    <source>
        <dbReference type="ARBA" id="ARBA00023288"/>
    </source>
</evidence>
<keyword evidence="2" id="KW-0732">Signal</keyword>
<dbReference type="RefSeq" id="WP_233696949.1">
    <property type="nucleotide sequence ID" value="NZ_JAJNBZ010000008.1"/>
</dbReference>
<dbReference type="SUPFAM" id="SSF53850">
    <property type="entry name" value="Periplasmic binding protein-like II"/>
    <property type="match status" value="1"/>
</dbReference>
<keyword evidence="8" id="KW-1185">Reference proteome</keyword>
<dbReference type="Proteomes" id="UP001199916">
    <property type="component" value="Unassembled WGS sequence"/>
</dbReference>
<dbReference type="PANTHER" id="PTHR43649">
    <property type="entry name" value="ARABINOSE-BINDING PROTEIN-RELATED"/>
    <property type="match status" value="1"/>
</dbReference>
<evidence type="ECO:0000313" key="8">
    <source>
        <dbReference type="Proteomes" id="UP001199916"/>
    </source>
</evidence>
<gene>
    <name evidence="7" type="ORF">LQV63_12530</name>
</gene>
<proteinExistence type="predicted"/>
<evidence type="ECO:0000256" key="2">
    <source>
        <dbReference type="ARBA" id="ARBA00022729"/>
    </source>
</evidence>
<name>A0ABS8YIJ0_9BACL</name>
<dbReference type="Pfam" id="PF01547">
    <property type="entry name" value="SBP_bac_1"/>
    <property type="match status" value="1"/>
</dbReference>
<keyword evidence="4" id="KW-0564">Palmitate</keyword>
<dbReference type="EMBL" id="JAJNBZ010000008">
    <property type="protein sequence ID" value="MCE5170136.1"/>
    <property type="molecule type" value="Genomic_DNA"/>
</dbReference>
<evidence type="ECO:0000256" key="4">
    <source>
        <dbReference type="ARBA" id="ARBA00023139"/>
    </source>
</evidence>
<evidence type="ECO:0000256" key="1">
    <source>
        <dbReference type="ARBA" id="ARBA00022475"/>
    </source>
</evidence>
<evidence type="ECO:0000313" key="7">
    <source>
        <dbReference type="EMBL" id="MCE5170136.1"/>
    </source>
</evidence>
<feature type="compositionally biased region" description="Basic and acidic residues" evidence="6">
    <location>
        <begin position="454"/>
        <end position="463"/>
    </location>
</feature>
<dbReference type="InterPro" id="IPR050490">
    <property type="entry name" value="Bact_solute-bd_prot1"/>
</dbReference>
<accession>A0ABS8YIJ0</accession>
<dbReference type="InterPro" id="IPR006059">
    <property type="entry name" value="SBP"/>
</dbReference>
<dbReference type="PANTHER" id="PTHR43649:SF33">
    <property type="entry name" value="POLYGALACTURONAN_RHAMNOGALACTURONAN-BINDING PROTEIN YTCQ"/>
    <property type="match status" value="1"/>
</dbReference>
<keyword evidence="5" id="KW-0449">Lipoprotein</keyword>
<feature type="region of interest" description="Disordered" evidence="6">
    <location>
        <begin position="454"/>
        <end position="486"/>
    </location>
</feature>
<dbReference type="PROSITE" id="PS51257">
    <property type="entry name" value="PROKAR_LIPOPROTEIN"/>
    <property type="match status" value="1"/>
</dbReference>
<evidence type="ECO:0000256" key="3">
    <source>
        <dbReference type="ARBA" id="ARBA00023136"/>
    </source>
</evidence>
<sequence>MSGKWKIAILMLTVIALISGCFGEKPVLEELGEDGKGKLKVLFHDENSFYREYGNYFNVKFPEIEFEVISMNEIYANQEGPVDYKAEMKKYLDKHKPDVMFLDQEAYSEYAQEGKLYNLDAVIAQEKFDLEGYMPGLIDMIREKGNGSMYGLTPYFYTNVMYFNADLFKEHGIQEPSNKMTWQEVIDLSSRFANIGTGEDQIYGMYEEYGQADQLLSKIAATSSLQLFDAKGEKLLINSDGWKNAIKTTADAIRSKAIYVNPPSNDENGPVYMRNDDNKFLAGKAAMILDGPWYMNQLKNRKMYNKNAKDFDWGIVTVPIDPASPDTSATVYLNELYAISADSANKRAAWEFIKFVNGPEVAKAASRAMDGRIPTRNQFFKEVDGKSMEAFYMLKPKDSNTSWGNENVPMEFYQPFRKLETEALQTVIDNKKTVDEAVAELQQKGEAALIKAREEEKARKAAEQAKSGSSSDKASGEATEGESDTK</sequence>
<keyword evidence="3" id="KW-0472">Membrane</keyword>
<dbReference type="Gene3D" id="3.40.190.10">
    <property type="entry name" value="Periplasmic binding protein-like II"/>
    <property type="match status" value="1"/>
</dbReference>
<organism evidence="7 8">
    <name type="scientific">Paenibacillus profundus</name>
    <dbReference type="NCBI Taxonomy" id="1173085"/>
    <lineage>
        <taxon>Bacteria</taxon>
        <taxon>Bacillati</taxon>
        <taxon>Bacillota</taxon>
        <taxon>Bacilli</taxon>
        <taxon>Bacillales</taxon>
        <taxon>Paenibacillaceae</taxon>
        <taxon>Paenibacillus</taxon>
    </lineage>
</organism>
<feature type="compositionally biased region" description="Low complexity" evidence="6">
    <location>
        <begin position="464"/>
        <end position="473"/>
    </location>
</feature>
<protein>
    <submittedName>
        <fullName evidence="7">Extracellular solute-binding protein</fullName>
    </submittedName>
</protein>
<comment type="caution">
    <text evidence="7">The sequence shown here is derived from an EMBL/GenBank/DDBJ whole genome shotgun (WGS) entry which is preliminary data.</text>
</comment>
<reference evidence="7 8" key="1">
    <citation type="submission" date="2021-11" db="EMBL/GenBank/DDBJ databases">
        <title>Draft genome sequence of Paenibacillus profundus YoMME, a new Gram-positive bacteria with exoelectrogenic properties.</title>
        <authorList>
            <person name="Hubenova Y."/>
            <person name="Hubenova E."/>
            <person name="Manasiev Y."/>
            <person name="Peykov S."/>
            <person name="Mitov M."/>
        </authorList>
    </citation>
    <scope>NUCLEOTIDE SEQUENCE [LARGE SCALE GENOMIC DNA]</scope>
    <source>
        <strain evidence="7 8">YoMME</strain>
    </source>
</reference>
<keyword evidence="1" id="KW-1003">Cell membrane</keyword>